<evidence type="ECO:0000313" key="19">
    <source>
        <dbReference type="Proteomes" id="UP000661691"/>
    </source>
</evidence>
<keyword evidence="5 16" id="KW-0963">Cytoplasm</keyword>
<evidence type="ECO:0000256" key="13">
    <source>
        <dbReference type="ARBA" id="ARBA00023125"/>
    </source>
</evidence>
<feature type="binding site" evidence="16">
    <location>
        <position position="14"/>
    </location>
    <ligand>
        <name>Mg(2+)</name>
        <dbReference type="ChEBI" id="CHEBI:18420"/>
    </ligand>
</feature>
<evidence type="ECO:0000256" key="11">
    <source>
        <dbReference type="ARBA" id="ARBA00022842"/>
    </source>
</evidence>
<dbReference type="GO" id="GO:0042276">
    <property type="term" value="P:error-prone translesion synthesis"/>
    <property type="evidence" value="ECO:0007669"/>
    <property type="project" value="TreeGrafter"/>
</dbReference>
<dbReference type="FunFam" id="3.40.1170.60:FF:000001">
    <property type="entry name" value="DNA polymerase IV"/>
    <property type="match status" value="1"/>
</dbReference>
<keyword evidence="9 16" id="KW-0479">Metal-binding</keyword>
<reference evidence="18" key="1">
    <citation type="submission" date="2020-09" db="EMBL/GenBank/DDBJ databases">
        <title>A novel bacterium of genus Hazenella, isolated from South China Sea.</title>
        <authorList>
            <person name="Huang H."/>
            <person name="Mo K."/>
            <person name="Hu Y."/>
        </authorList>
    </citation>
    <scope>NUCLEOTIDE SEQUENCE</scope>
    <source>
        <strain evidence="18">IB182357</strain>
    </source>
</reference>
<dbReference type="GO" id="GO:0000287">
    <property type="term" value="F:magnesium ion binding"/>
    <property type="evidence" value="ECO:0007669"/>
    <property type="project" value="UniProtKB-UniRule"/>
</dbReference>
<dbReference type="GO" id="GO:0003887">
    <property type="term" value="F:DNA-directed DNA polymerase activity"/>
    <property type="evidence" value="ECO:0007669"/>
    <property type="project" value="UniProtKB-UniRule"/>
</dbReference>
<dbReference type="InterPro" id="IPR043502">
    <property type="entry name" value="DNA/RNA_pol_sf"/>
</dbReference>
<keyword evidence="10 16" id="KW-0227">DNA damage</keyword>
<name>A0A926N740_9BACL</name>
<dbReference type="InterPro" id="IPR022880">
    <property type="entry name" value="DNApol_IV"/>
</dbReference>
<keyword evidence="6 16" id="KW-0808">Transferase</keyword>
<evidence type="ECO:0000256" key="14">
    <source>
        <dbReference type="ARBA" id="ARBA00023204"/>
    </source>
</evidence>
<keyword evidence="7 16" id="KW-0548">Nucleotidyltransferase</keyword>
<keyword evidence="11 16" id="KW-0460">Magnesium</keyword>
<feature type="binding site" evidence="16">
    <location>
        <position position="109"/>
    </location>
    <ligand>
        <name>Mg(2+)</name>
        <dbReference type="ChEBI" id="CHEBI:18420"/>
    </ligand>
</feature>
<dbReference type="HAMAP" id="MF_01113">
    <property type="entry name" value="DNApol_IV"/>
    <property type="match status" value="1"/>
</dbReference>
<evidence type="ECO:0000256" key="5">
    <source>
        <dbReference type="ARBA" id="ARBA00022490"/>
    </source>
</evidence>
<dbReference type="InterPro" id="IPR050116">
    <property type="entry name" value="DNA_polymerase-Y"/>
</dbReference>
<dbReference type="PANTHER" id="PTHR11076:SF33">
    <property type="entry name" value="DNA POLYMERASE KAPPA"/>
    <property type="match status" value="1"/>
</dbReference>
<dbReference type="Gene3D" id="1.10.150.20">
    <property type="entry name" value="5' to 3' exonuclease, C-terminal subdomain"/>
    <property type="match status" value="1"/>
</dbReference>
<dbReference type="Pfam" id="PF21999">
    <property type="entry name" value="IMS_HHH_1"/>
    <property type="match status" value="1"/>
</dbReference>
<feature type="domain" description="UmuC" evidence="17">
    <location>
        <begin position="10"/>
        <end position="191"/>
    </location>
</feature>
<protein>
    <recommendedName>
        <fullName evidence="16">DNA polymerase IV</fullName>
        <shortName evidence="16">Pol IV</shortName>
        <ecNumber evidence="16">2.7.7.7</ecNumber>
    </recommendedName>
</protein>
<comment type="cofactor">
    <cofactor evidence="16">
        <name>Mg(2+)</name>
        <dbReference type="ChEBI" id="CHEBI:18420"/>
    </cofactor>
    <text evidence="16">Binds 2 magnesium ions per subunit.</text>
</comment>
<gene>
    <name evidence="16 18" type="primary">dinB</name>
    <name evidence="18" type="ORF">IC620_16085</name>
</gene>
<evidence type="ECO:0000256" key="2">
    <source>
        <dbReference type="ARBA" id="ARBA00010945"/>
    </source>
</evidence>
<dbReference type="AlphaFoldDB" id="A0A926N740"/>
<comment type="catalytic activity">
    <reaction evidence="15 16">
        <text>DNA(n) + a 2'-deoxyribonucleoside 5'-triphosphate = DNA(n+1) + diphosphate</text>
        <dbReference type="Rhea" id="RHEA:22508"/>
        <dbReference type="Rhea" id="RHEA-COMP:17339"/>
        <dbReference type="Rhea" id="RHEA-COMP:17340"/>
        <dbReference type="ChEBI" id="CHEBI:33019"/>
        <dbReference type="ChEBI" id="CHEBI:61560"/>
        <dbReference type="ChEBI" id="CHEBI:173112"/>
        <dbReference type="EC" id="2.7.7.7"/>
    </reaction>
</comment>
<dbReference type="Proteomes" id="UP000661691">
    <property type="component" value="Unassembled WGS sequence"/>
</dbReference>
<evidence type="ECO:0000313" key="18">
    <source>
        <dbReference type="EMBL" id="MBD1373864.1"/>
    </source>
</evidence>
<dbReference type="CDD" id="cd03586">
    <property type="entry name" value="PolY_Pol_IV_kappa"/>
    <property type="match status" value="1"/>
</dbReference>
<dbReference type="EC" id="2.7.7.7" evidence="16"/>
<evidence type="ECO:0000256" key="8">
    <source>
        <dbReference type="ARBA" id="ARBA00022705"/>
    </source>
</evidence>
<evidence type="ECO:0000256" key="7">
    <source>
        <dbReference type="ARBA" id="ARBA00022695"/>
    </source>
</evidence>
<dbReference type="InterPro" id="IPR017961">
    <property type="entry name" value="DNA_pol_Y-fam_little_finger"/>
</dbReference>
<sequence length="375" mass="43005">MKDGANMRKIIHVDMDAFFASVEQRENPQYRGKPIVVGGDPYGRGVVATCSYEARQFGIHSAMPAKRAHQLCPQAIFVRPRMKLYKEISLELMDIFYFYTNLVEPLSVDEAYLDVTDNKKNMKSATLIAKEMKSVIHRRLRLTASAGVSYNKFIAKLASGYQKPDGLTVVTPAQAMAFIDRMPVRKFAGIGQVTEKQLKDLGIHKGVELREWSLQQLVELLGKRGEILYHQIRGEDNRQVNPKRVRKSIGKETTLNEDIGVRSEMIPILEELAQQVATYLQDKQLVARVLVLKMKFHDFKQITRRLTLPTPIHTSSQIMKYILFMLERMNLEGKQVRLLGMSVANLTDNEPHIKQLSLFEEEDEMMHTQIEDRDV</sequence>
<dbReference type="Gene3D" id="3.40.1170.60">
    <property type="match status" value="1"/>
</dbReference>
<dbReference type="Gene3D" id="3.30.1490.100">
    <property type="entry name" value="DNA polymerase, Y-family, little finger domain"/>
    <property type="match status" value="1"/>
</dbReference>
<comment type="caution">
    <text evidence="18">The sequence shown here is derived from an EMBL/GenBank/DDBJ whole genome shotgun (WGS) entry which is preliminary data.</text>
</comment>
<evidence type="ECO:0000256" key="16">
    <source>
        <dbReference type="HAMAP-Rule" id="MF_01113"/>
    </source>
</evidence>
<keyword evidence="14 16" id="KW-0234">DNA repair</keyword>
<evidence type="ECO:0000256" key="3">
    <source>
        <dbReference type="ARBA" id="ARBA00011245"/>
    </source>
</evidence>
<dbReference type="Pfam" id="PF00817">
    <property type="entry name" value="IMS"/>
    <property type="match status" value="1"/>
</dbReference>
<dbReference type="InterPro" id="IPR053848">
    <property type="entry name" value="IMS_HHH_1"/>
</dbReference>
<keyword evidence="4 16" id="KW-0515">Mutator protein</keyword>
<comment type="function">
    <text evidence="16">Poorly processive, error-prone DNA polymerase involved in untargeted mutagenesis. Copies undamaged DNA at stalled replication forks, which arise in vivo from mismatched or misaligned primer ends. These misaligned primers can be extended by PolIV. Exhibits no 3'-5' exonuclease (proofreading) activity. May be involved in translesional synthesis, in conjunction with the beta clamp from PolIII.</text>
</comment>
<evidence type="ECO:0000256" key="6">
    <source>
        <dbReference type="ARBA" id="ARBA00022679"/>
    </source>
</evidence>
<dbReference type="InterPro" id="IPR001126">
    <property type="entry name" value="UmuC"/>
</dbReference>
<dbReference type="PANTHER" id="PTHR11076">
    <property type="entry name" value="DNA REPAIR POLYMERASE UMUC / TRANSFERASE FAMILY MEMBER"/>
    <property type="match status" value="1"/>
</dbReference>
<keyword evidence="13 16" id="KW-0238">DNA-binding</keyword>
<dbReference type="SUPFAM" id="SSF56672">
    <property type="entry name" value="DNA/RNA polymerases"/>
    <property type="match status" value="1"/>
</dbReference>
<dbReference type="NCBIfam" id="NF010731">
    <property type="entry name" value="PRK14133.1"/>
    <property type="match status" value="1"/>
</dbReference>
<comment type="similarity">
    <text evidence="2 16">Belongs to the DNA polymerase type-Y family.</text>
</comment>
<dbReference type="GO" id="GO:0003684">
    <property type="term" value="F:damaged DNA binding"/>
    <property type="evidence" value="ECO:0007669"/>
    <property type="project" value="InterPro"/>
</dbReference>
<accession>A0A926N740</accession>
<feature type="site" description="Substrate discrimination" evidence="16">
    <location>
        <position position="19"/>
    </location>
</feature>
<dbReference type="GO" id="GO:0005829">
    <property type="term" value="C:cytosol"/>
    <property type="evidence" value="ECO:0007669"/>
    <property type="project" value="TreeGrafter"/>
</dbReference>
<evidence type="ECO:0000256" key="1">
    <source>
        <dbReference type="ARBA" id="ARBA00004496"/>
    </source>
</evidence>
<evidence type="ECO:0000259" key="17">
    <source>
        <dbReference type="PROSITE" id="PS50173"/>
    </source>
</evidence>
<evidence type="ECO:0000256" key="12">
    <source>
        <dbReference type="ARBA" id="ARBA00022932"/>
    </source>
</evidence>
<proteinExistence type="inferred from homology"/>
<dbReference type="InterPro" id="IPR036775">
    <property type="entry name" value="DNA_pol_Y-fam_lit_finger_sf"/>
</dbReference>
<dbReference type="GO" id="GO:0009432">
    <property type="term" value="P:SOS response"/>
    <property type="evidence" value="ECO:0007669"/>
    <property type="project" value="TreeGrafter"/>
</dbReference>
<dbReference type="EMBL" id="JACXAH010000042">
    <property type="protein sequence ID" value="MBD1373864.1"/>
    <property type="molecule type" value="Genomic_DNA"/>
</dbReference>
<evidence type="ECO:0000256" key="15">
    <source>
        <dbReference type="ARBA" id="ARBA00049244"/>
    </source>
</evidence>
<dbReference type="GO" id="GO:0006261">
    <property type="term" value="P:DNA-templated DNA replication"/>
    <property type="evidence" value="ECO:0007669"/>
    <property type="project" value="UniProtKB-UniRule"/>
</dbReference>
<comment type="subcellular location">
    <subcellularLocation>
        <location evidence="1 16">Cytoplasm</location>
    </subcellularLocation>
</comment>
<organism evidence="18 19">
    <name type="scientific">Polycladospora coralii</name>
    <dbReference type="NCBI Taxonomy" id="2771432"/>
    <lineage>
        <taxon>Bacteria</taxon>
        <taxon>Bacillati</taxon>
        <taxon>Bacillota</taxon>
        <taxon>Bacilli</taxon>
        <taxon>Bacillales</taxon>
        <taxon>Thermoactinomycetaceae</taxon>
        <taxon>Polycladospora</taxon>
    </lineage>
</organism>
<evidence type="ECO:0000256" key="9">
    <source>
        <dbReference type="ARBA" id="ARBA00022723"/>
    </source>
</evidence>
<keyword evidence="19" id="KW-1185">Reference proteome</keyword>
<dbReference type="GO" id="GO:0006281">
    <property type="term" value="P:DNA repair"/>
    <property type="evidence" value="ECO:0007669"/>
    <property type="project" value="UniProtKB-UniRule"/>
</dbReference>
<evidence type="ECO:0000256" key="4">
    <source>
        <dbReference type="ARBA" id="ARBA00022457"/>
    </source>
</evidence>
<dbReference type="PROSITE" id="PS50173">
    <property type="entry name" value="UMUC"/>
    <property type="match status" value="1"/>
</dbReference>
<feature type="active site" evidence="16">
    <location>
        <position position="110"/>
    </location>
</feature>
<dbReference type="NCBIfam" id="NF002677">
    <property type="entry name" value="PRK02406.1"/>
    <property type="match status" value="1"/>
</dbReference>
<keyword evidence="12 16" id="KW-0239">DNA-directed DNA polymerase</keyword>
<dbReference type="Pfam" id="PF11799">
    <property type="entry name" value="IMS_C"/>
    <property type="match status" value="1"/>
</dbReference>
<dbReference type="InterPro" id="IPR043128">
    <property type="entry name" value="Rev_trsase/Diguanyl_cyclase"/>
</dbReference>
<dbReference type="SUPFAM" id="SSF100879">
    <property type="entry name" value="Lesion bypass DNA polymerase (Y-family), little finger domain"/>
    <property type="match status" value="1"/>
</dbReference>
<evidence type="ECO:0000256" key="10">
    <source>
        <dbReference type="ARBA" id="ARBA00022763"/>
    </source>
</evidence>
<keyword evidence="8 16" id="KW-0235">DNA replication</keyword>
<dbReference type="Gene3D" id="3.30.70.270">
    <property type="match status" value="1"/>
</dbReference>
<comment type="subunit">
    <text evidence="3 16">Monomer.</text>
</comment>
<dbReference type="FunFam" id="3.30.1490.100:FF:000004">
    <property type="entry name" value="DNA polymerase IV"/>
    <property type="match status" value="1"/>
</dbReference>